<keyword evidence="3 10" id="KW-1134">Transmembrane beta strand</keyword>
<keyword evidence="4 10" id="KW-0812">Transmembrane</keyword>
<dbReference type="InterPro" id="IPR039426">
    <property type="entry name" value="TonB-dep_rcpt-like"/>
</dbReference>
<dbReference type="Gene3D" id="2.170.130.10">
    <property type="entry name" value="TonB-dependent receptor, plug domain"/>
    <property type="match status" value="1"/>
</dbReference>
<dbReference type="Gene3D" id="2.40.170.20">
    <property type="entry name" value="TonB-dependent receptor, beta-barrel domain"/>
    <property type="match status" value="1"/>
</dbReference>
<dbReference type="PANTHER" id="PTHR30069">
    <property type="entry name" value="TONB-DEPENDENT OUTER MEMBRANE RECEPTOR"/>
    <property type="match status" value="1"/>
</dbReference>
<evidence type="ECO:0000256" key="4">
    <source>
        <dbReference type="ARBA" id="ARBA00022692"/>
    </source>
</evidence>
<evidence type="ECO:0000256" key="7">
    <source>
        <dbReference type="ARBA" id="ARBA00023136"/>
    </source>
</evidence>
<sequence>MQKFILYSFLIFSSSIYAQNKSGVSKNAIPSAKADTTIAGEKVLEEIVVTASRMSESILRSPVSIEKVGNAAFRLSSAPSFFDALENVKGVQLITPSLGFRIINTRGFANTTNVRFTQLVDGVDNMAPHLGAPIGNAMGPSDLDIESVEIIPGTASALYGLNALNGLANFITKDPFRSQGISFQQKTGINHVNDSQSPAKLFSETSLRIAQVLAPKLAFKVNATFTKGYDWIASNQTDLNASANAKLGIPGGSQNPGFDPVNGYGNESSDRKTITLQGKQYSVARTGYAEKDVTSYNLQNIKADVGIVYKINEGSRLTNTYRFADLDNIYQRANRFRLKDYVLQQHAVEFRNLNFQVRAYWTRENTGHSYNLRSAAENQDRNFKSDDLWYSDFTKGFNAATGSGSTVIQALQQARQTADAGRYQPGTPAFENKLNELSNINNWDKGSALRVKDDLFHIEGQADLSNLLPSGFKEKTGIELLAGFDHRTYLIHPDGNYFVNYVKDHEFENFTYSKTGGFIQAGKMLFNDKIKLSATLRADKNDHFNLKLNPRFTMVYSPVAEQNFRFSYQSGYRFPSIFEAFSNVNSGGVKRIGGLRVMSDGIFENAYLRTSIDAFQAAVKNDFNQGIPTNTAIEKEKGLLIKNQYTYLLPEHINSFETGYKSLFFNGQLGVDLDFYYNKYDHFIAQVEANVPNITKQDSIPYYLNDKTKQNRYRMWTNSESTVYNFGGSLGLSYRFLHKYTFSANASYAKLHRKSHDDALEDGFNTPKWITNVSFGGNHVIGNFGFNATYKWQNKYYWQSFLVNGNVAAYVTMDAHVNYDFVKSRLNLKIGASNLTNHYYNSFLGGPSIGGFYYTSVTYHLM</sequence>
<evidence type="ECO:0000259" key="12">
    <source>
        <dbReference type="Pfam" id="PF00593"/>
    </source>
</evidence>
<evidence type="ECO:0000313" key="14">
    <source>
        <dbReference type="EMBL" id="TKT90750.1"/>
    </source>
</evidence>
<feature type="domain" description="TonB-dependent receptor plug" evidence="13">
    <location>
        <begin position="60"/>
        <end position="166"/>
    </location>
</feature>
<dbReference type="InterPro" id="IPR012910">
    <property type="entry name" value="Plug_dom"/>
</dbReference>
<keyword evidence="15" id="KW-1185">Reference proteome</keyword>
<keyword evidence="5" id="KW-0732">Signal</keyword>
<dbReference type="PROSITE" id="PS52016">
    <property type="entry name" value="TONB_DEPENDENT_REC_3"/>
    <property type="match status" value="1"/>
</dbReference>
<dbReference type="AlphaFoldDB" id="A0A4U6D0M9"/>
<keyword evidence="8 14" id="KW-0675">Receptor</keyword>
<comment type="caution">
    <text evidence="14">The sequence shown here is derived from an EMBL/GenBank/DDBJ whole genome shotgun (WGS) entry which is preliminary data.</text>
</comment>
<dbReference type="InterPro" id="IPR000531">
    <property type="entry name" value="Beta-barrel_TonB"/>
</dbReference>
<dbReference type="OrthoDB" id="1109208at2"/>
<accession>A0A4U6D0M9</accession>
<keyword evidence="6 11" id="KW-0798">TonB box</keyword>
<dbReference type="GO" id="GO:0015344">
    <property type="term" value="F:siderophore uptake transmembrane transporter activity"/>
    <property type="evidence" value="ECO:0007669"/>
    <property type="project" value="TreeGrafter"/>
</dbReference>
<dbReference type="Proteomes" id="UP000304900">
    <property type="component" value="Unassembled WGS sequence"/>
</dbReference>
<feature type="domain" description="TonB-dependent receptor-like beta-barrel" evidence="12">
    <location>
        <begin position="311"/>
        <end position="835"/>
    </location>
</feature>
<reference evidence="14 15" key="1">
    <citation type="submission" date="2019-05" db="EMBL/GenBank/DDBJ databases">
        <title>Dyadobacter AR-3-8 sp. nov., isolated from arctic soil.</title>
        <authorList>
            <person name="Chaudhary D.K."/>
        </authorList>
    </citation>
    <scope>NUCLEOTIDE SEQUENCE [LARGE SCALE GENOMIC DNA]</scope>
    <source>
        <strain evidence="14 15">AR-3-8</strain>
    </source>
</reference>
<keyword evidence="7 10" id="KW-0472">Membrane</keyword>
<protein>
    <submittedName>
        <fullName evidence="14">TonB-dependent receptor</fullName>
    </submittedName>
</protein>
<dbReference type="Pfam" id="PF00593">
    <property type="entry name" value="TonB_dep_Rec_b-barrel"/>
    <property type="match status" value="1"/>
</dbReference>
<dbReference type="RefSeq" id="WP_137341294.1">
    <property type="nucleotide sequence ID" value="NZ_BSQH01000003.1"/>
</dbReference>
<dbReference type="SUPFAM" id="SSF56935">
    <property type="entry name" value="Porins"/>
    <property type="match status" value="1"/>
</dbReference>
<dbReference type="EMBL" id="SZVO01000008">
    <property type="protein sequence ID" value="TKT90750.1"/>
    <property type="molecule type" value="Genomic_DNA"/>
</dbReference>
<dbReference type="GO" id="GO:0044718">
    <property type="term" value="P:siderophore transmembrane transport"/>
    <property type="evidence" value="ECO:0007669"/>
    <property type="project" value="TreeGrafter"/>
</dbReference>
<evidence type="ECO:0000256" key="1">
    <source>
        <dbReference type="ARBA" id="ARBA00004571"/>
    </source>
</evidence>
<dbReference type="InterPro" id="IPR037066">
    <property type="entry name" value="Plug_dom_sf"/>
</dbReference>
<evidence type="ECO:0000256" key="8">
    <source>
        <dbReference type="ARBA" id="ARBA00023170"/>
    </source>
</evidence>
<evidence type="ECO:0000256" key="5">
    <source>
        <dbReference type="ARBA" id="ARBA00022729"/>
    </source>
</evidence>
<evidence type="ECO:0000256" key="11">
    <source>
        <dbReference type="RuleBase" id="RU003357"/>
    </source>
</evidence>
<name>A0A4U6D0M9_9BACT</name>
<evidence type="ECO:0000256" key="10">
    <source>
        <dbReference type="PROSITE-ProRule" id="PRU01360"/>
    </source>
</evidence>
<evidence type="ECO:0000256" key="3">
    <source>
        <dbReference type="ARBA" id="ARBA00022452"/>
    </source>
</evidence>
<evidence type="ECO:0000256" key="6">
    <source>
        <dbReference type="ARBA" id="ARBA00023077"/>
    </source>
</evidence>
<comment type="subcellular location">
    <subcellularLocation>
        <location evidence="1 10">Cell outer membrane</location>
        <topology evidence="1 10">Multi-pass membrane protein</topology>
    </subcellularLocation>
</comment>
<evidence type="ECO:0000256" key="2">
    <source>
        <dbReference type="ARBA" id="ARBA00022448"/>
    </source>
</evidence>
<dbReference type="GO" id="GO:0009279">
    <property type="term" value="C:cell outer membrane"/>
    <property type="evidence" value="ECO:0007669"/>
    <property type="project" value="UniProtKB-SubCell"/>
</dbReference>
<keyword evidence="9 10" id="KW-0998">Cell outer membrane</keyword>
<keyword evidence="2 10" id="KW-0813">Transport</keyword>
<dbReference type="PANTHER" id="PTHR30069:SF29">
    <property type="entry name" value="HEMOGLOBIN AND HEMOGLOBIN-HAPTOGLOBIN-BINDING PROTEIN 1-RELATED"/>
    <property type="match status" value="1"/>
</dbReference>
<gene>
    <name evidence="14" type="ORF">FDK13_17430</name>
</gene>
<evidence type="ECO:0000259" key="13">
    <source>
        <dbReference type="Pfam" id="PF07715"/>
    </source>
</evidence>
<dbReference type="Pfam" id="PF07715">
    <property type="entry name" value="Plug"/>
    <property type="match status" value="1"/>
</dbReference>
<dbReference type="InterPro" id="IPR036942">
    <property type="entry name" value="Beta-barrel_TonB_sf"/>
</dbReference>
<evidence type="ECO:0000256" key="9">
    <source>
        <dbReference type="ARBA" id="ARBA00023237"/>
    </source>
</evidence>
<evidence type="ECO:0000313" key="15">
    <source>
        <dbReference type="Proteomes" id="UP000304900"/>
    </source>
</evidence>
<comment type="similarity">
    <text evidence="10 11">Belongs to the TonB-dependent receptor family.</text>
</comment>
<proteinExistence type="inferred from homology"/>
<organism evidence="14 15">
    <name type="scientific">Dyadobacter frigoris</name>
    <dbReference type="NCBI Taxonomy" id="2576211"/>
    <lineage>
        <taxon>Bacteria</taxon>
        <taxon>Pseudomonadati</taxon>
        <taxon>Bacteroidota</taxon>
        <taxon>Cytophagia</taxon>
        <taxon>Cytophagales</taxon>
        <taxon>Spirosomataceae</taxon>
        <taxon>Dyadobacter</taxon>
    </lineage>
</organism>